<dbReference type="EMBL" id="QWGP01000009">
    <property type="protein sequence ID" value="RHZ95186.1"/>
    <property type="molecule type" value="Genomic_DNA"/>
</dbReference>
<name>A0AAX1UKY2_CERSP</name>
<feature type="domain" description="Dynamin N-terminal" evidence="2">
    <location>
        <begin position="24"/>
        <end position="159"/>
    </location>
</feature>
<dbReference type="InterPro" id="IPR045063">
    <property type="entry name" value="Dynamin_N"/>
</dbReference>
<evidence type="ECO:0000313" key="3">
    <source>
        <dbReference type="EMBL" id="RHZ95186.1"/>
    </source>
</evidence>
<dbReference type="Gene3D" id="3.40.50.300">
    <property type="entry name" value="P-loop containing nucleotide triphosphate hydrolases"/>
    <property type="match status" value="1"/>
</dbReference>
<gene>
    <name evidence="3" type="ORF">D1114_10270</name>
</gene>
<dbReference type="AlphaFoldDB" id="A0AAX1UKY2"/>
<sequence>MNLPMELSDVVGETAAVRAARPRILVAGEFSSGKTSLVNALLGEDLLPASVTSTALPPIWIRHGEGAPDCLFLDGTVQRFASLAEMLAHLDGADLERISHCRLAHPSPLLRAFDLIDTPGGSDPGMPAASWERMVPEADMVVWCSPAVQAWRQSEKSAWAALPAALTAPSLLVLSQADRLVRDEDRGKVMRRVLREVEGLFAAVHMASVLAEADVGALRLALREAAAALPRRPVQEPADDPGRTRIVPRRIRGRTGAAAPLLLVDPADASAREGAPPDGQAVSGGDWLPDDPGLASPLDAEEGHEREESAELNAAHLPMGAEGPTHVESAPEGGPGDEETARGEERLPTSPSPALASGQESRSVGDPSADLDLPEPDTAPRDDDGADAAQTAPPEPVEAADDGAFLALLRETIGTPQPSTPFPSEADAGEATAEARVAGALPGEARAPDPSQTLEAGALSRKARTPDQSEPSLTSNAVDHEIAADAPLPGPGRPAPQASAEPRPRAMAPAMMFGPARMLWERILPTLDADDPGAILDGVDRLVAELDLSWARACLQAAPPSGRRRGGPA</sequence>
<dbReference type="InterPro" id="IPR051943">
    <property type="entry name" value="TRAFAC_Dynamin-like_GTPase"/>
</dbReference>
<dbReference type="Proteomes" id="UP000266305">
    <property type="component" value="Unassembled WGS sequence"/>
</dbReference>
<feature type="compositionally biased region" description="Polar residues" evidence="1">
    <location>
        <begin position="466"/>
        <end position="477"/>
    </location>
</feature>
<dbReference type="PANTHER" id="PTHR43681">
    <property type="entry name" value="TRANSMEMBRANE GTPASE FZO"/>
    <property type="match status" value="1"/>
</dbReference>
<proteinExistence type="predicted"/>
<feature type="region of interest" description="Disordered" evidence="1">
    <location>
        <begin position="269"/>
        <end position="506"/>
    </location>
</feature>
<feature type="region of interest" description="Disordered" evidence="1">
    <location>
        <begin position="232"/>
        <end position="251"/>
    </location>
</feature>
<organism evidence="3 4">
    <name type="scientific">Cereibacter sphaeroides</name>
    <name type="common">Rhodobacter sphaeroides</name>
    <dbReference type="NCBI Taxonomy" id="1063"/>
    <lineage>
        <taxon>Bacteria</taxon>
        <taxon>Pseudomonadati</taxon>
        <taxon>Pseudomonadota</taxon>
        <taxon>Alphaproteobacteria</taxon>
        <taxon>Rhodobacterales</taxon>
        <taxon>Paracoccaceae</taxon>
        <taxon>Cereibacter</taxon>
    </lineage>
</organism>
<comment type="caution">
    <text evidence="3">The sequence shown here is derived from an EMBL/GenBank/DDBJ whole genome shotgun (WGS) entry which is preliminary data.</text>
</comment>
<evidence type="ECO:0000313" key="4">
    <source>
        <dbReference type="Proteomes" id="UP000266305"/>
    </source>
</evidence>
<dbReference type="InterPro" id="IPR027417">
    <property type="entry name" value="P-loop_NTPase"/>
</dbReference>
<dbReference type="RefSeq" id="WP_119000096.1">
    <property type="nucleotide sequence ID" value="NZ_QWGP01000009.1"/>
</dbReference>
<dbReference type="PANTHER" id="PTHR43681:SF1">
    <property type="entry name" value="SARCALUMENIN"/>
    <property type="match status" value="1"/>
</dbReference>
<reference evidence="3 4" key="1">
    <citation type="submission" date="2018-08" db="EMBL/GenBank/DDBJ databases">
        <title>Draft genome sequence of Rhodobacter sphaeroides FY.</title>
        <authorList>
            <person name="Rayyan A."/>
            <person name="Meyer T.E."/>
            <person name="Kyndt J.A."/>
        </authorList>
    </citation>
    <scope>NUCLEOTIDE SEQUENCE [LARGE SCALE GENOMIC DNA]</scope>
    <source>
        <strain evidence="3 4">FY</strain>
    </source>
</reference>
<dbReference type="SUPFAM" id="SSF52540">
    <property type="entry name" value="P-loop containing nucleoside triphosphate hydrolases"/>
    <property type="match status" value="1"/>
</dbReference>
<evidence type="ECO:0000259" key="2">
    <source>
        <dbReference type="Pfam" id="PF00350"/>
    </source>
</evidence>
<accession>A0AAX1UKY2</accession>
<evidence type="ECO:0000256" key="1">
    <source>
        <dbReference type="SAM" id="MobiDB-lite"/>
    </source>
</evidence>
<protein>
    <recommendedName>
        <fullName evidence="2">Dynamin N-terminal domain-containing protein</fullName>
    </recommendedName>
</protein>
<dbReference type="Pfam" id="PF00350">
    <property type="entry name" value="Dynamin_N"/>
    <property type="match status" value="1"/>
</dbReference>